<dbReference type="Proteomes" id="UP000230842">
    <property type="component" value="Unassembled WGS sequence"/>
</dbReference>
<accession>A0A0B2B2M1</accession>
<evidence type="ECO:0008006" key="3">
    <source>
        <dbReference type="Google" id="ProtNLM"/>
    </source>
</evidence>
<comment type="caution">
    <text evidence="1">The sequence shown here is derived from an EMBL/GenBank/DDBJ whole genome shotgun (WGS) entry which is preliminary data.</text>
</comment>
<sequence>MNATPVSHLEPLVPVLGDYRTSGVVYDEAGAVSAEISGTDVYTLLPGGHWIAHEVDVVMGDQPALVHELIGGSHPLGGWQMHAFDAAESPGLMRLTLEDEDVLLLHGDGIRSWLRLNADRGHMTARWERDVDGRWLTWMDMRFDRS</sequence>
<protein>
    <recommendedName>
        <fullName evidence="3">DUF1579 domain-containing protein</fullName>
    </recommendedName>
</protein>
<reference evidence="1 2" key="1">
    <citation type="submission" date="2017-11" db="EMBL/GenBank/DDBJ databases">
        <title>Genomic Encyclopedia of Archaeal and Bacterial Type Strains, Phase II (KMG-II): From Individual Species to Whole Genera.</title>
        <authorList>
            <person name="Goeker M."/>
        </authorList>
    </citation>
    <scope>NUCLEOTIDE SEQUENCE [LARGE SCALE GENOMIC DNA]</scope>
    <source>
        <strain evidence="1 2">DSM 27763</strain>
    </source>
</reference>
<organism evidence="1 2">
    <name type="scientific">Mumia flava</name>
    <dbReference type="NCBI Taxonomy" id="1348852"/>
    <lineage>
        <taxon>Bacteria</taxon>
        <taxon>Bacillati</taxon>
        <taxon>Actinomycetota</taxon>
        <taxon>Actinomycetes</taxon>
        <taxon>Propionibacteriales</taxon>
        <taxon>Nocardioidaceae</taxon>
        <taxon>Mumia</taxon>
    </lineage>
</organism>
<dbReference type="EMBL" id="PGEZ01000001">
    <property type="protein sequence ID" value="PJJ56752.1"/>
    <property type="molecule type" value="Genomic_DNA"/>
</dbReference>
<evidence type="ECO:0000313" key="1">
    <source>
        <dbReference type="EMBL" id="PJJ56752.1"/>
    </source>
</evidence>
<dbReference type="AlphaFoldDB" id="A0A0B2B2M1"/>
<keyword evidence="2" id="KW-1185">Reference proteome</keyword>
<dbReference type="RefSeq" id="WP_039362939.1">
    <property type="nucleotide sequence ID" value="NZ_PGEZ01000001.1"/>
</dbReference>
<gene>
    <name evidence="1" type="ORF">CLV56_0963</name>
</gene>
<proteinExistence type="predicted"/>
<dbReference type="OrthoDB" id="8481162at2"/>
<evidence type="ECO:0000313" key="2">
    <source>
        <dbReference type="Proteomes" id="UP000230842"/>
    </source>
</evidence>
<name>A0A0B2B2M1_9ACTN</name>